<dbReference type="EMBL" id="KQ982846">
    <property type="protein sequence ID" value="KYQ49982.1"/>
    <property type="molecule type" value="Genomic_DNA"/>
</dbReference>
<evidence type="ECO:0000259" key="1">
    <source>
        <dbReference type="Pfam" id="PF13837"/>
    </source>
</evidence>
<dbReference type="PANTHER" id="PTHR47595:SF1">
    <property type="entry name" value="MYB_SANT-LIKE DNA-BINDING DOMAIN-CONTAINING PROTEIN"/>
    <property type="match status" value="1"/>
</dbReference>
<organism evidence="2 3">
    <name type="scientific">Mycetomoellerius zeteki</name>
    <dbReference type="NCBI Taxonomy" id="64791"/>
    <lineage>
        <taxon>Eukaryota</taxon>
        <taxon>Metazoa</taxon>
        <taxon>Ecdysozoa</taxon>
        <taxon>Arthropoda</taxon>
        <taxon>Hexapoda</taxon>
        <taxon>Insecta</taxon>
        <taxon>Pterygota</taxon>
        <taxon>Neoptera</taxon>
        <taxon>Endopterygota</taxon>
        <taxon>Hymenoptera</taxon>
        <taxon>Apocrita</taxon>
        <taxon>Aculeata</taxon>
        <taxon>Formicoidea</taxon>
        <taxon>Formicidae</taxon>
        <taxon>Myrmicinae</taxon>
        <taxon>Mycetomoellerius</taxon>
    </lineage>
</organism>
<accession>A0A151WQ05</accession>
<reference evidence="2 3" key="1">
    <citation type="submission" date="2015-09" db="EMBL/GenBank/DDBJ databases">
        <title>Trachymyrmex zeteki WGS genome.</title>
        <authorList>
            <person name="Nygaard S."/>
            <person name="Hu H."/>
            <person name="Boomsma J."/>
            <person name="Zhang G."/>
        </authorList>
    </citation>
    <scope>NUCLEOTIDE SEQUENCE [LARGE SCALE GENOMIC DNA]</scope>
    <source>
        <strain evidence="2">Tzet28-1</strain>
        <tissue evidence="2">Whole body</tissue>
    </source>
</reference>
<dbReference type="Pfam" id="PF13837">
    <property type="entry name" value="Myb_DNA-bind_4"/>
    <property type="match status" value="1"/>
</dbReference>
<dbReference type="Gene3D" id="1.10.10.60">
    <property type="entry name" value="Homeodomain-like"/>
    <property type="match status" value="1"/>
</dbReference>
<dbReference type="InterPro" id="IPR044822">
    <property type="entry name" value="Myb_DNA-bind_4"/>
</dbReference>
<gene>
    <name evidence="2" type="ORF">ALC60_10938</name>
</gene>
<name>A0A151WQ05_9HYME</name>
<evidence type="ECO:0000313" key="3">
    <source>
        <dbReference type="Proteomes" id="UP000075809"/>
    </source>
</evidence>
<dbReference type="AlphaFoldDB" id="A0A151WQ05"/>
<dbReference type="Proteomes" id="UP000075809">
    <property type="component" value="Unassembled WGS sequence"/>
</dbReference>
<evidence type="ECO:0000313" key="2">
    <source>
        <dbReference type="EMBL" id="KYQ49982.1"/>
    </source>
</evidence>
<keyword evidence="3" id="KW-1185">Reference proteome</keyword>
<feature type="domain" description="Myb/SANT-like DNA-binding" evidence="1">
    <location>
        <begin position="82"/>
        <end position="167"/>
    </location>
</feature>
<dbReference type="PANTHER" id="PTHR47595">
    <property type="entry name" value="HEAT SHOCK 70 KDA PROTEIN 14"/>
    <property type="match status" value="1"/>
</dbReference>
<proteinExistence type="predicted"/>
<protein>
    <recommendedName>
        <fullName evidence="1">Myb/SANT-like DNA-binding domain-containing protein</fullName>
    </recommendedName>
</protein>
<sequence length="171" mass="20040">MEKVSLYDPERDIVVDVTLSPEDILRAQNDLTFATSLLNAAVKDKNITKDTERRRAHRIPRFFKRTSLEFDLSIKSVYSMYRWSTAAVLLLLDTYKIFQDKFSSRKYSHKKIWDEISAILVEKGHTTTGPQCAAKLRSLKKSYKSVKDHNNVSGNDRRTWQFYEVQEKLKM</sequence>